<evidence type="ECO:0000313" key="2">
    <source>
        <dbReference type="EMBL" id="CAG2211266.1"/>
    </source>
</evidence>
<organism evidence="2 3">
    <name type="scientific">Mytilus edulis</name>
    <name type="common">Blue mussel</name>
    <dbReference type="NCBI Taxonomy" id="6550"/>
    <lineage>
        <taxon>Eukaryota</taxon>
        <taxon>Metazoa</taxon>
        <taxon>Spiralia</taxon>
        <taxon>Lophotrochozoa</taxon>
        <taxon>Mollusca</taxon>
        <taxon>Bivalvia</taxon>
        <taxon>Autobranchia</taxon>
        <taxon>Pteriomorphia</taxon>
        <taxon>Mytilida</taxon>
        <taxon>Mytiloidea</taxon>
        <taxon>Mytilidae</taxon>
        <taxon>Mytilinae</taxon>
        <taxon>Mytilus</taxon>
    </lineage>
</organism>
<accession>A0A8S3RYF8</accession>
<dbReference type="Pfam" id="PF18738">
    <property type="entry name" value="HEPN_DZIP3"/>
    <property type="match status" value="1"/>
</dbReference>
<proteinExistence type="predicted"/>
<gene>
    <name evidence="2" type="ORF">MEDL_25299</name>
</gene>
<evidence type="ECO:0000259" key="1">
    <source>
        <dbReference type="Pfam" id="PF18738"/>
    </source>
</evidence>
<dbReference type="InterPro" id="IPR041249">
    <property type="entry name" value="HEPN_DZIP3"/>
</dbReference>
<dbReference type="AlphaFoldDB" id="A0A8S3RYF8"/>
<dbReference type="OrthoDB" id="10435995at2759"/>
<comment type="caution">
    <text evidence="2">The sequence shown here is derived from an EMBL/GenBank/DDBJ whole genome shotgun (WGS) entry which is preliminary data.</text>
</comment>
<evidence type="ECO:0000313" key="3">
    <source>
        <dbReference type="Proteomes" id="UP000683360"/>
    </source>
</evidence>
<reference evidence="2" key="1">
    <citation type="submission" date="2021-03" db="EMBL/GenBank/DDBJ databases">
        <authorList>
            <person name="Bekaert M."/>
        </authorList>
    </citation>
    <scope>NUCLEOTIDE SEQUENCE</scope>
</reference>
<keyword evidence="3" id="KW-1185">Reference proteome</keyword>
<feature type="domain" description="DZIP3-like HEPN" evidence="1">
    <location>
        <begin position="28"/>
        <end position="101"/>
    </location>
</feature>
<dbReference type="EMBL" id="CAJPWZ010001257">
    <property type="protein sequence ID" value="CAG2211266.1"/>
    <property type="molecule type" value="Genomic_DNA"/>
</dbReference>
<name>A0A8S3RYF8_MYTED</name>
<sequence>MLILEDTDSFKSIKEKADVEVDTPVTFGKVVTSDVFDIKLMLNLLDALANMEIGDLYPIQSDKSISAMLSRIKFIRNEATQSFEGKLSKDQFNKYWDDIAQTAPEPSLQFLLSNKDSFIVHSVNIPADFSLPNRTRHFEDLTDEENNFLAIVHALNKIVYPLIQDEFNKQCRDNELEKIRTAIYEQPTRCSRDSHSERNISQWTNIYLTQKQKEQLFSPIKEESRNLDLKLMIYILIRKKEEEGKKDYVEQLEVINTIRRDIFQSSSGVLNEGKFKEILKLTTKAIAHFGEEIYGERIELLHHVRNNIGQ</sequence>
<dbReference type="Proteomes" id="UP000683360">
    <property type="component" value="Unassembled WGS sequence"/>
</dbReference>
<protein>
    <recommendedName>
        <fullName evidence="1">DZIP3-like HEPN domain-containing protein</fullName>
    </recommendedName>
</protein>